<keyword evidence="3" id="KW-1003">Cell membrane</keyword>
<dbReference type="OrthoDB" id="9807402at2"/>
<evidence type="ECO:0000259" key="8">
    <source>
        <dbReference type="PROSITE" id="PS50928"/>
    </source>
</evidence>
<keyword evidence="2 7" id="KW-0813">Transport</keyword>
<evidence type="ECO:0000313" key="10">
    <source>
        <dbReference type="Proteomes" id="UP000773614"/>
    </source>
</evidence>
<protein>
    <submittedName>
        <fullName evidence="9">ABC transporter permease</fullName>
    </submittedName>
</protein>
<dbReference type="Gene3D" id="1.10.3720.10">
    <property type="entry name" value="MetI-like"/>
    <property type="match status" value="1"/>
</dbReference>
<name>A0A964T2M2_9HYPH</name>
<keyword evidence="6 7" id="KW-0472">Membrane</keyword>
<proteinExistence type="inferred from homology"/>
<comment type="caution">
    <text evidence="9">The sequence shown here is derived from an EMBL/GenBank/DDBJ whole genome shotgun (WGS) entry which is preliminary data.</text>
</comment>
<evidence type="ECO:0000256" key="7">
    <source>
        <dbReference type="RuleBase" id="RU363032"/>
    </source>
</evidence>
<comment type="subcellular location">
    <subcellularLocation>
        <location evidence="1 7">Cell membrane</location>
        <topology evidence="1 7">Multi-pass membrane protein</topology>
    </subcellularLocation>
</comment>
<dbReference type="InterPro" id="IPR045621">
    <property type="entry name" value="BPD_transp_1_N"/>
</dbReference>
<keyword evidence="4 7" id="KW-0812">Transmembrane</keyword>
<dbReference type="PANTHER" id="PTHR43163">
    <property type="entry name" value="DIPEPTIDE TRANSPORT SYSTEM PERMEASE PROTEIN DPPB-RELATED"/>
    <property type="match status" value="1"/>
</dbReference>
<dbReference type="CDD" id="cd06261">
    <property type="entry name" value="TM_PBP2"/>
    <property type="match status" value="1"/>
</dbReference>
<dbReference type="Pfam" id="PF00528">
    <property type="entry name" value="BPD_transp_1"/>
    <property type="match status" value="1"/>
</dbReference>
<feature type="transmembrane region" description="Helical" evidence="7">
    <location>
        <begin position="105"/>
        <end position="125"/>
    </location>
</feature>
<feature type="transmembrane region" description="Helical" evidence="7">
    <location>
        <begin position="12"/>
        <end position="32"/>
    </location>
</feature>
<keyword evidence="5 7" id="KW-1133">Transmembrane helix</keyword>
<dbReference type="GO" id="GO:0005886">
    <property type="term" value="C:plasma membrane"/>
    <property type="evidence" value="ECO:0007669"/>
    <property type="project" value="UniProtKB-SubCell"/>
</dbReference>
<dbReference type="PANTHER" id="PTHR43163:SF3">
    <property type="entry name" value="PEPTIDE ABC TRANSPORTER PERMEASE PROTEIN"/>
    <property type="match status" value="1"/>
</dbReference>
<dbReference type="SUPFAM" id="SSF161098">
    <property type="entry name" value="MetI-like"/>
    <property type="match status" value="1"/>
</dbReference>
<comment type="similarity">
    <text evidence="7">Belongs to the binding-protein-dependent transport system permease family.</text>
</comment>
<feature type="transmembrane region" description="Helical" evidence="7">
    <location>
        <begin position="182"/>
        <end position="201"/>
    </location>
</feature>
<feature type="transmembrane region" description="Helical" evidence="7">
    <location>
        <begin position="282"/>
        <end position="308"/>
    </location>
</feature>
<reference evidence="9" key="1">
    <citation type="submission" date="2019-03" db="EMBL/GenBank/DDBJ databases">
        <title>Afifella sp. nov., isolated from activated sludge.</title>
        <authorList>
            <person name="Li Q."/>
            <person name="Liu Y."/>
        </authorList>
    </citation>
    <scope>NUCLEOTIDE SEQUENCE</scope>
    <source>
        <strain evidence="9">L72</strain>
    </source>
</reference>
<feature type="domain" description="ABC transmembrane type-1" evidence="8">
    <location>
        <begin position="95"/>
        <end position="301"/>
    </location>
</feature>
<dbReference type="GO" id="GO:0055085">
    <property type="term" value="P:transmembrane transport"/>
    <property type="evidence" value="ECO:0007669"/>
    <property type="project" value="InterPro"/>
</dbReference>
<sequence>MELTTYSAKRLAIGLVMVVCVQVIIFLAVQVVPGDPVEAMMSETGNISPEIVAALREQFGLDQPLPVRLLEHMRELFMLDFGTSFQYSQPAAAIIGSRLLVSLELVVLSAFFGIAAGIFFGSWSVQTRIGNWLVSALGPIILSVPGYVAGSFFVLALSLWLGWLPAGGMAPISDPVEHLRRLVLPVLTLSLPIAATIAKVTRYSILEVRNQDWVRTSRAYGFSARRTFRRDILRNALTPVLTVSALELGGLIGATVLVERVFNLPGLGSLLVSAVSVRDYPLIQGAVFVISAFYIAINIAADIGYGFLDPRAARR</sequence>
<dbReference type="Proteomes" id="UP000773614">
    <property type="component" value="Unassembled WGS sequence"/>
</dbReference>
<organism evidence="9 10">
    <name type="scientific">Propylenella binzhouense</name>
    <dbReference type="NCBI Taxonomy" id="2555902"/>
    <lineage>
        <taxon>Bacteria</taxon>
        <taxon>Pseudomonadati</taxon>
        <taxon>Pseudomonadota</taxon>
        <taxon>Alphaproteobacteria</taxon>
        <taxon>Hyphomicrobiales</taxon>
        <taxon>Propylenellaceae</taxon>
        <taxon>Propylenella</taxon>
    </lineage>
</organism>
<evidence type="ECO:0000256" key="5">
    <source>
        <dbReference type="ARBA" id="ARBA00022989"/>
    </source>
</evidence>
<feature type="transmembrane region" description="Helical" evidence="7">
    <location>
        <begin position="236"/>
        <end position="262"/>
    </location>
</feature>
<evidence type="ECO:0000256" key="6">
    <source>
        <dbReference type="ARBA" id="ARBA00023136"/>
    </source>
</evidence>
<dbReference type="InterPro" id="IPR035906">
    <property type="entry name" value="MetI-like_sf"/>
</dbReference>
<evidence type="ECO:0000313" key="9">
    <source>
        <dbReference type="EMBL" id="MYZ46802.1"/>
    </source>
</evidence>
<accession>A0A964T2M2</accession>
<dbReference type="EMBL" id="SPKJ01000006">
    <property type="protein sequence ID" value="MYZ46802.1"/>
    <property type="molecule type" value="Genomic_DNA"/>
</dbReference>
<feature type="transmembrane region" description="Helical" evidence="7">
    <location>
        <begin position="137"/>
        <end position="162"/>
    </location>
</feature>
<evidence type="ECO:0000256" key="1">
    <source>
        <dbReference type="ARBA" id="ARBA00004651"/>
    </source>
</evidence>
<evidence type="ECO:0000256" key="2">
    <source>
        <dbReference type="ARBA" id="ARBA00022448"/>
    </source>
</evidence>
<dbReference type="Pfam" id="PF19300">
    <property type="entry name" value="BPD_transp_1_N"/>
    <property type="match status" value="1"/>
</dbReference>
<dbReference type="RefSeq" id="WP_161139147.1">
    <property type="nucleotide sequence ID" value="NZ_SPKJ01000006.1"/>
</dbReference>
<dbReference type="InterPro" id="IPR000515">
    <property type="entry name" value="MetI-like"/>
</dbReference>
<evidence type="ECO:0000256" key="3">
    <source>
        <dbReference type="ARBA" id="ARBA00022475"/>
    </source>
</evidence>
<keyword evidence="10" id="KW-1185">Reference proteome</keyword>
<gene>
    <name evidence="9" type="ORF">E4O86_03610</name>
</gene>
<dbReference type="PROSITE" id="PS50928">
    <property type="entry name" value="ABC_TM1"/>
    <property type="match status" value="1"/>
</dbReference>
<evidence type="ECO:0000256" key="4">
    <source>
        <dbReference type="ARBA" id="ARBA00022692"/>
    </source>
</evidence>
<dbReference type="AlphaFoldDB" id="A0A964T2M2"/>